<accession>A0AAU7RXC6</accession>
<evidence type="ECO:0000313" key="1">
    <source>
        <dbReference type="EMBL" id="XBT94751.1"/>
    </source>
</evidence>
<dbReference type="RefSeq" id="WP_349958818.1">
    <property type="nucleotide sequence ID" value="NZ_CP157960.1"/>
</dbReference>
<gene>
    <name evidence="1" type="ORF">ABM479_09955</name>
</gene>
<dbReference type="EMBL" id="CP157960">
    <property type="protein sequence ID" value="XBT94751.1"/>
    <property type="molecule type" value="Genomic_DNA"/>
</dbReference>
<reference evidence="1" key="1">
    <citation type="submission" date="2024-06" db="EMBL/GenBank/DDBJ databases">
        <authorList>
            <person name="Li T."/>
            <person name="Gao R."/>
        </authorList>
    </citation>
    <scope>NUCLEOTIDE SEQUENCE</scope>
    <source>
        <strain evidence="1">ZPR3</strain>
    </source>
</reference>
<protein>
    <submittedName>
        <fullName evidence="1">Uncharacterized protein</fullName>
    </submittedName>
</protein>
<sequence>MNRHNIQISSQTASILSDVGMMKDEKTKAATTGAAIGNSNSLNSSSSSLQSSLAASALDKAASGMEFRYSGPNLAAVTATDQWAKECGLSGGYDLNEILTDQDKAVSGFDPNDLTPNAAAMALADARYSGRLNGDISSEFISSLQNYYDLSDATIQGMQDRFNNLVNNTSE</sequence>
<organism evidence="1">
    <name type="scientific">Rhizobium sp. ZPR3</name>
    <dbReference type="NCBI Taxonomy" id="3158967"/>
    <lineage>
        <taxon>Bacteria</taxon>
        <taxon>Pseudomonadati</taxon>
        <taxon>Pseudomonadota</taxon>
        <taxon>Alphaproteobacteria</taxon>
        <taxon>Hyphomicrobiales</taxon>
        <taxon>Rhizobiaceae</taxon>
        <taxon>Rhizobium/Agrobacterium group</taxon>
        <taxon>Rhizobium</taxon>
    </lineage>
</organism>
<dbReference type="AlphaFoldDB" id="A0AAU7RXC6"/>
<proteinExistence type="predicted"/>
<name>A0AAU7RXC6_9HYPH</name>